<feature type="compositionally biased region" description="Basic and acidic residues" evidence="1">
    <location>
        <begin position="238"/>
        <end position="279"/>
    </location>
</feature>
<feature type="region of interest" description="Disordered" evidence="1">
    <location>
        <begin position="238"/>
        <end position="361"/>
    </location>
</feature>
<dbReference type="AlphaFoldDB" id="A0AAV4JTG0"/>
<dbReference type="Pfam" id="PF01607">
    <property type="entry name" value="CBM_14"/>
    <property type="match status" value="1"/>
</dbReference>
<feature type="domain" description="Chitin-binding type-2" evidence="2">
    <location>
        <begin position="1"/>
        <end position="58"/>
    </location>
</feature>
<dbReference type="Proteomes" id="UP000762676">
    <property type="component" value="Unassembled WGS sequence"/>
</dbReference>
<evidence type="ECO:0000259" key="2">
    <source>
        <dbReference type="PROSITE" id="PS50940"/>
    </source>
</evidence>
<feature type="region of interest" description="Disordered" evidence="1">
    <location>
        <begin position="417"/>
        <end position="448"/>
    </location>
</feature>
<name>A0AAV4JTG0_9GAST</name>
<keyword evidence="4" id="KW-1185">Reference proteome</keyword>
<comment type="caution">
    <text evidence="3">The sequence shown here is derived from an EMBL/GenBank/DDBJ whole genome shotgun (WGS) entry which is preliminary data.</text>
</comment>
<evidence type="ECO:0000313" key="4">
    <source>
        <dbReference type="Proteomes" id="UP000762676"/>
    </source>
</evidence>
<dbReference type="Gene3D" id="2.170.140.10">
    <property type="entry name" value="Chitin binding domain"/>
    <property type="match status" value="1"/>
</dbReference>
<dbReference type="SMART" id="SM00494">
    <property type="entry name" value="ChtBD2"/>
    <property type="match status" value="1"/>
</dbReference>
<dbReference type="SUPFAM" id="SSF57625">
    <property type="entry name" value="Invertebrate chitin-binding proteins"/>
    <property type="match status" value="1"/>
</dbReference>
<dbReference type="EMBL" id="BMAT01003433">
    <property type="protein sequence ID" value="GFS25359.1"/>
    <property type="molecule type" value="Genomic_DNA"/>
</dbReference>
<dbReference type="InterPro" id="IPR036508">
    <property type="entry name" value="Chitin-bd_dom_sf"/>
</dbReference>
<organism evidence="3 4">
    <name type="scientific">Elysia marginata</name>
    <dbReference type="NCBI Taxonomy" id="1093978"/>
    <lineage>
        <taxon>Eukaryota</taxon>
        <taxon>Metazoa</taxon>
        <taxon>Spiralia</taxon>
        <taxon>Lophotrochozoa</taxon>
        <taxon>Mollusca</taxon>
        <taxon>Gastropoda</taxon>
        <taxon>Heterobranchia</taxon>
        <taxon>Euthyneura</taxon>
        <taxon>Panpulmonata</taxon>
        <taxon>Sacoglossa</taxon>
        <taxon>Placobranchoidea</taxon>
        <taxon>Plakobranchidae</taxon>
        <taxon>Elysia</taxon>
    </lineage>
</organism>
<evidence type="ECO:0000313" key="3">
    <source>
        <dbReference type="EMBL" id="GFS25359.1"/>
    </source>
</evidence>
<evidence type="ECO:0000256" key="1">
    <source>
        <dbReference type="SAM" id="MobiDB-lite"/>
    </source>
</evidence>
<protein>
    <recommendedName>
        <fullName evidence="2">Chitin-binding type-2 domain-containing protein</fullName>
    </recommendedName>
</protein>
<reference evidence="3 4" key="1">
    <citation type="journal article" date="2021" name="Elife">
        <title>Chloroplast acquisition without the gene transfer in kleptoplastic sea slugs, Plakobranchus ocellatus.</title>
        <authorList>
            <person name="Maeda T."/>
            <person name="Takahashi S."/>
            <person name="Yoshida T."/>
            <person name="Shimamura S."/>
            <person name="Takaki Y."/>
            <person name="Nagai Y."/>
            <person name="Toyoda A."/>
            <person name="Suzuki Y."/>
            <person name="Arimoto A."/>
            <person name="Ishii H."/>
            <person name="Satoh N."/>
            <person name="Nishiyama T."/>
            <person name="Hasebe M."/>
            <person name="Maruyama T."/>
            <person name="Minagawa J."/>
            <person name="Obokata J."/>
            <person name="Shigenobu S."/>
        </authorList>
    </citation>
    <scope>NUCLEOTIDE SEQUENCE [LARGE SCALE GENOMIC DNA]</scope>
</reference>
<dbReference type="GO" id="GO:0005576">
    <property type="term" value="C:extracellular region"/>
    <property type="evidence" value="ECO:0007669"/>
    <property type="project" value="InterPro"/>
</dbReference>
<feature type="compositionally biased region" description="Polar residues" evidence="1">
    <location>
        <begin position="339"/>
        <end position="361"/>
    </location>
</feature>
<accession>A0AAV4JTG0</accession>
<gene>
    <name evidence="3" type="ORF">ElyMa_001685900</name>
</gene>
<sequence length="482" mass="53181">MVRCDKADDVMPYWSDSNCRTYFVCRKNVPYLHTCPVGTAFSAELNECVQWEQVRCSAQNKALWLAMEASALIRESSLPASTFGRDRARGEVGGGPKQMIDTRGLARQLRDPGLERVKRLHGLLSNPASRSPQVADVSAYSGPVIPVRLPGQVCSARNTAQTSALLNAILQAETGCSGKPEDCRLPYLEVRCESDVGADSVGVNRGHMGHRHHDHTSSHKDDNAAVHEDEVVNGAGDAHFDKASQDTDEKHWETEEETVVSRENIESKKRDGAENDHDMPGSGDTDQIGRTLEEVDNTRGDSAKGSFTEEKEAHAGQENVNLSQHKNEDTSSEDDAQGNDMSENHSGNTRVDNDFLATNNDEGLKESKTRFSVWSSDYANGYEIEDTNTEIHFPEFGYDKRSKSDLPSDQASEAIDNIEQGDGRLKSGDGEGVDNTPSHPSKTQANIDAQQTNVFADSDLFALREHIERKIRESLKERFGNE</sequence>
<dbReference type="InterPro" id="IPR002557">
    <property type="entry name" value="Chitin-bd_dom"/>
</dbReference>
<feature type="compositionally biased region" description="Polar residues" evidence="1">
    <location>
        <begin position="435"/>
        <end position="448"/>
    </location>
</feature>
<proteinExistence type="predicted"/>
<dbReference type="GO" id="GO:0008061">
    <property type="term" value="F:chitin binding"/>
    <property type="evidence" value="ECO:0007669"/>
    <property type="project" value="InterPro"/>
</dbReference>
<feature type="compositionally biased region" description="Basic and acidic residues" evidence="1">
    <location>
        <begin position="291"/>
        <end position="315"/>
    </location>
</feature>
<dbReference type="PROSITE" id="PS50940">
    <property type="entry name" value="CHIT_BIND_II"/>
    <property type="match status" value="1"/>
</dbReference>